<gene>
    <name evidence="7" type="ORF">HOP53_15595</name>
</gene>
<evidence type="ECO:0000256" key="4">
    <source>
        <dbReference type="ARBA" id="ARBA00023163"/>
    </source>
</evidence>
<dbReference type="EMBL" id="JABFTX010000003">
    <property type="protein sequence ID" value="MCE8004262.1"/>
    <property type="molecule type" value="Genomic_DNA"/>
</dbReference>
<evidence type="ECO:0000313" key="8">
    <source>
        <dbReference type="Proteomes" id="UP001320168"/>
    </source>
</evidence>
<evidence type="ECO:0000256" key="5">
    <source>
        <dbReference type="SAM" id="MobiDB-lite"/>
    </source>
</evidence>
<comment type="similarity">
    <text evidence="1">Belongs to the ner transcriptional regulatory family.</text>
</comment>
<dbReference type="InterPro" id="IPR038722">
    <property type="entry name" value="Ner_HTH_dom"/>
</dbReference>
<evidence type="ECO:0000256" key="1">
    <source>
        <dbReference type="ARBA" id="ARBA00006157"/>
    </source>
</evidence>
<evidence type="ECO:0000313" key="7">
    <source>
        <dbReference type="EMBL" id="MCE8004262.1"/>
    </source>
</evidence>
<evidence type="ECO:0000259" key="6">
    <source>
        <dbReference type="Pfam" id="PF13693"/>
    </source>
</evidence>
<feature type="region of interest" description="Disordered" evidence="5">
    <location>
        <begin position="79"/>
        <end position="100"/>
    </location>
</feature>
<sequence>MTDTKPPKKPALQDWHVADIKSALEKAGWSLRSLAKHHGYKCTTVLSDALRRPWPKGERIIANAIGVDPATIWPKRYAVKDSSSHRGESRGRSDVRVDAA</sequence>
<keyword evidence="2" id="KW-0805">Transcription regulation</keyword>
<feature type="domain" description="Ner winged helix-turn-helix DNA-binding" evidence="6">
    <location>
        <begin position="14"/>
        <end position="83"/>
    </location>
</feature>
<protein>
    <submittedName>
        <fullName evidence="7">Transcriptional regulator</fullName>
    </submittedName>
</protein>
<keyword evidence="3" id="KW-0238">DNA-binding</keyword>
<dbReference type="Gene3D" id="1.10.260.40">
    <property type="entry name" value="lambda repressor-like DNA-binding domains"/>
    <property type="match status" value="1"/>
</dbReference>
<reference evidence="7 8" key="1">
    <citation type="journal article" date="2021" name="Front. Microbiol.">
        <title>Aerobic Denitrification and Heterotrophic Sulfur Oxidation in the Genus Halomonas Revealed by Six Novel Species Characterizations and Genome-Based Analysis.</title>
        <authorList>
            <person name="Wang L."/>
            <person name="Shao Z."/>
        </authorList>
    </citation>
    <scope>NUCLEOTIDE SEQUENCE [LARGE SCALE GENOMIC DNA]</scope>
    <source>
        <strain evidence="7 8">MCCC 1A11081</strain>
    </source>
</reference>
<proteinExistence type="inferred from homology"/>
<organism evidence="7 8">
    <name type="scientific">Billgrantia ethanolica</name>
    <dbReference type="NCBI Taxonomy" id="2733486"/>
    <lineage>
        <taxon>Bacteria</taxon>
        <taxon>Pseudomonadati</taxon>
        <taxon>Pseudomonadota</taxon>
        <taxon>Gammaproteobacteria</taxon>
        <taxon>Oceanospirillales</taxon>
        <taxon>Halomonadaceae</taxon>
        <taxon>Billgrantia</taxon>
    </lineage>
</organism>
<dbReference type="SUPFAM" id="SSF47413">
    <property type="entry name" value="lambda repressor-like DNA-binding domains"/>
    <property type="match status" value="1"/>
</dbReference>
<keyword evidence="8" id="KW-1185">Reference proteome</keyword>
<name>A0ABS9A609_9GAMM</name>
<dbReference type="InterPro" id="IPR010982">
    <property type="entry name" value="Lambda_DNA-bd_dom_sf"/>
</dbReference>
<comment type="caution">
    <text evidence="7">The sequence shown here is derived from an EMBL/GenBank/DDBJ whole genome shotgun (WGS) entry which is preliminary data.</text>
</comment>
<evidence type="ECO:0000256" key="3">
    <source>
        <dbReference type="ARBA" id="ARBA00023125"/>
    </source>
</evidence>
<keyword evidence="4" id="KW-0804">Transcription</keyword>
<dbReference type="Proteomes" id="UP001320168">
    <property type="component" value="Unassembled WGS sequence"/>
</dbReference>
<dbReference type="Pfam" id="PF13693">
    <property type="entry name" value="HTH_35"/>
    <property type="match status" value="1"/>
</dbReference>
<evidence type="ECO:0000256" key="2">
    <source>
        <dbReference type="ARBA" id="ARBA00023015"/>
    </source>
</evidence>
<accession>A0ABS9A609</accession>